<gene>
    <name evidence="2" type="ORF">PCOR1329_LOCUS52745</name>
</gene>
<sequence length="97" mass="10515">MAPFAVLDAWQTVLEGALRGLGLQRRASTVKLVSMVAVRLIGAYLLAIWPVRLGVVGIWLAGTLGMVVTLIWKTCQNGLSMRYWDRRGVSSGDEGVA</sequence>
<comment type="caution">
    <text evidence="2">The sequence shown here is derived from an EMBL/GenBank/DDBJ whole genome shotgun (WGS) entry which is preliminary data.</text>
</comment>
<keyword evidence="3" id="KW-1185">Reference proteome</keyword>
<dbReference type="Proteomes" id="UP001189429">
    <property type="component" value="Unassembled WGS sequence"/>
</dbReference>
<evidence type="ECO:0000256" key="1">
    <source>
        <dbReference type="SAM" id="Phobius"/>
    </source>
</evidence>
<feature type="transmembrane region" description="Helical" evidence="1">
    <location>
        <begin position="53"/>
        <end position="72"/>
    </location>
</feature>
<dbReference type="EMBL" id="CAUYUJ010016421">
    <property type="protein sequence ID" value="CAK0865145.1"/>
    <property type="molecule type" value="Genomic_DNA"/>
</dbReference>
<reference evidence="2" key="1">
    <citation type="submission" date="2023-10" db="EMBL/GenBank/DDBJ databases">
        <authorList>
            <person name="Chen Y."/>
            <person name="Shah S."/>
            <person name="Dougan E. K."/>
            <person name="Thang M."/>
            <person name="Chan C."/>
        </authorList>
    </citation>
    <scope>NUCLEOTIDE SEQUENCE [LARGE SCALE GENOMIC DNA]</scope>
</reference>
<feature type="transmembrane region" description="Helical" evidence="1">
    <location>
        <begin position="29"/>
        <end position="47"/>
    </location>
</feature>
<keyword evidence="1" id="KW-1133">Transmembrane helix</keyword>
<evidence type="ECO:0000313" key="2">
    <source>
        <dbReference type="EMBL" id="CAK0865145.1"/>
    </source>
</evidence>
<name>A0ABN9V070_9DINO</name>
<protein>
    <recommendedName>
        <fullName evidence="4">Protein RFT1 homolog</fullName>
    </recommendedName>
</protein>
<keyword evidence="1" id="KW-0812">Transmembrane</keyword>
<evidence type="ECO:0000313" key="3">
    <source>
        <dbReference type="Proteomes" id="UP001189429"/>
    </source>
</evidence>
<proteinExistence type="predicted"/>
<organism evidence="2 3">
    <name type="scientific">Prorocentrum cordatum</name>
    <dbReference type="NCBI Taxonomy" id="2364126"/>
    <lineage>
        <taxon>Eukaryota</taxon>
        <taxon>Sar</taxon>
        <taxon>Alveolata</taxon>
        <taxon>Dinophyceae</taxon>
        <taxon>Prorocentrales</taxon>
        <taxon>Prorocentraceae</taxon>
        <taxon>Prorocentrum</taxon>
    </lineage>
</organism>
<accession>A0ABN9V070</accession>
<evidence type="ECO:0008006" key="4">
    <source>
        <dbReference type="Google" id="ProtNLM"/>
    </source>
</evidence>
<keyword evidence="1" id="KW-0472">Membrane</keyword>